<keyword evidence="9" id="KW-1185">Reference proteome</keyword>
<evidence type="ECO:0000256" key="1">
    <source>
        <dbReference type="ARBA" id="ARBA00022737"/>
    </source>
</evidence>
<keyword evidence="4" id="KW-0175">Coiled coil</keyword>
<evidence type="ECO:0000256" key="2">
    <source>
        <dbReference type="ARBA" id="ARBA00022803"/>
    </source>
</evidence>
<evidence type="ECO:0000256" key="5">
    <source>
        <dbReference type="SAM" id="Phobius"/>
    </source>
</evidence>
<accession>A0ABW5AXA9</accession>
<gene>
    <name evidence="8" type="ORF">ACFSJT_06970</name>
</gene>
<feature type="repeat" description="TPR" evidence="3">
    <location>
        <begin position="447"/>
        <end position="480"/>
    </location>
</feature>
<evidence type="ECO:0000313" key="8">
    <source>
        <dbReference type="EMBL" id="MFD2186529.1"/>
    </source>
</evidence>
<feature type="repeat" description="TPR" evidence="3">
    <location>
        <begin position="197"/>
        <end position="230"/>
    </location>
</feature>
<protein>
    <submittedName>
        <fullName evidence="8">Tetratricopeptide repeat protein</fullName>
    </submittedName>
</protein>
<feature type="signal peptide" evidence="6">
    <location>
        <begin position="1"/>
        <end position="22"/>
    </location>
</feature>
<keyword evidence="1" id="KW-0677">Repeat</keyword>
<feature type="coiled-coil region" evidence="4">
    <location>
        <begin position="636"/>
        <end position="670"/>
    </location>
</feature>
<name>A0ABW5AXA9_9FLAO</name>
<evidence type="ECO:0000256" key="3">
    <source>
        <dbReference type="PROSITE-ProRule" id="PRU00339"/>
    </source>
</evidence>
<evidence type="ECO:0000256" key="6">
    <source>
        <dbReference type="SAM" id="SignalP"/>
    </source>
</evidence>
<dbReference type="PANTHER" id="PTHR45641">
    <property type="entry name" value="TETRATRICOPEPTIDE REPEAT PROTEIN (AFU_ORTHOLOGUE AFUA_6G03870)"/>
    <property type="match status" value="1"/>
</dbReference>
<keyword evidence="5" id="KW-0812">Transmembrane</keyword>
<evidence type="ECO:0000256" key="4">
    <source>
        <dbReference type="SAM" id="Coils"/>
    </source>
</evidence>
<feature type="repeat" description="TPR" evidence="3">
    <location>
        <begin position="155"/>
        <end position="188"/>
    </location>
</feature>
<dbReference type="EMBL" id="JBHUHY010000003">
    <property type="protein sequence ID" value="MFD2186529.1"/>
    <property type="molecule type" value="Genomic_DNA"/>
</dbReference>
<dbReference type="Pfam" id="PF12770">
    <property type="entry name" value="CHAT"/>
    <property type="match status" value="1"/>
</dbReference>
<dbReference type="SUPFAM" id="SSF81901">
    <property type="entry name" value="HCP-like"/>
    <property type="match status" value="1"/>
</dbReference>
<dbReference type="InterPro" id="IPR011990">
    <property type="entry name" value="TPR-like_helical_dom_sf"/>
</dbReference>
<dbReference type="RefSeq" id="WP_378319503.1">
    <property type="nucleotide sequence ID" value="NZ_JBHUHY010000003.1"/>
</dbReference>
<keyword evidence="6" id="KW-0732">Signal</keyword>
<dbReference type="PROSITE" id="PS50005">
    <property type="entry name" value="TPR"/>
    <property type="match status" value="9"/>
</dbReference>
<comment type="caution">
    <text evidence="8">The sequence shown here is derived from an EMBL/GenBank/DDBJ whole genome shotgun (WGS) entry which is preliminary data.</text>
</comment>
<feature type="repeat" description="TPR" evidence="3">
    <location>
        <begin position="363"/>
        <end position="396"/>
    </location>
</feature>
<feature type="repeat" description="TPR" evidence="3">
    <location>
        <begin position="239"/>
        <end position="272"/>
    </location>
</feature>
<keyword evidence="2 3" id="KW-0802">TPR repeat</keyword>
<feature type="chain" id="PRO_5045261676" evidence="6">
    <location>
        <begin position="23"/>
        <end position="1084"/>
    </location>
</feature>
<dbReference type="InterPro" id="IPR024983">
    <property type="entry name" value="CHAT_dom"/>
</dbReference>
<dbReference type="SUPFAM" id="SSF48452">
    <property type="entry name" value="TPR-like"/>
    <property type="match status" value="2"/>
</dbReference>
<reference evidence="9" key="1">
    <citation type="journal article" date="2019" name="Int. J. Syst. Evol. Microbiol.">
        <title>The Global Catalogue of Microorganisms (GCM) 10K type strain sequencing project: providing services to taxonomists for standard genome sequencing and annotation.</title>
        <authorList>
            <consortium name="The Broad Institute Genomics Platform"/>
            <consortium name="The Broad Institute Genome Sequencing Center for Infectious Disease"/>
            <person name="Wu L."/>
            <person name="Ma J."/>
        </authorList>
    </citation>
    <scope>NUCLEOTIDE SEQUENCE [LARGE SCALE GENOMIC DNA]</scope>
    <source>
        <strain evidence="9">DT92</strain>
    </source>
</reference>
<dbReference type="Pfam" id="PF13374">
    <property type="entry name" value="TPR_10"/>
    <property type="match status" value="1"/>
</dbReference>
<dbReference type="PANTHER" id="PTHR45641:SF1">
    <property type="entry name" value="AAA+ ATPASE DOMAIN-CONTAINING PROTEIN"/>
    <property type="match status" value="1"/>
</dbReference>
<feature type="repeat" description="TPR" evidence="3">
    <location>
        <begin position="321"/>
        <end position="354"/>
    </location>
</feature>
<keyword evidence="5" id="KW-0472">Membrane</keyword>
<sequence>MRFAPSIFVIVCITIPFFNAQAQTAKDTLLAWQYYQKADSLLTARKHDSSIKLFSKALPVYKKAKAWERVASCYNKISENQWRNRKLKESLFNAKKAMEINSKYIGQNTAEEANAYYNLGNYHDQAFNFDNALNNYKKSLEIRLKLYSENHLIFTTLYNSIGIIYAKKRDPNKALEYFQKALFITMEVLGKYHPKVANFHNNIGLIYSDIGKYDLAIENYKQSIEIKINKFGKEHKSVISSYVNIGNAYLNRLEVNKALGYYEEALRLSIVNENQLYASKSYENIGTLYNETYAFDKALEYYKKALDNYQRLFGDTHPSIAELYNKIGITYKNKENYVKALEYLKRGIEINEKLFHEDHPILIKNYHNAGIVYHKMKLYDEALEYYQKGLNIILNTYGEKSSFAAHSYNNFGKTYEEIEDYATALEYFIKSQNTYKNSLGKNNPKLSTTYNYTAFAYSKSGEFYNALQHYQKALIVNSKQKEKNTANNSFDPNEFFSLKELLISLEGKAKIFKDLYDEKKDKNNLEESIVIYNNADLVINSIRQSLNNYRDKVTFVENSKKIYQGTIEAHIFLHQLENNSTSLDKAFYYAEKSKANVLKEQLNTFSAKSFAQLPKEIISLEQNLKTDKAFYQSQLLSEVSKKRNKDSLKIKQYENQLFDLSRKQDSLTNVLEKEYPKYYQLKYQNDVVSVSDIQDNLDNTTTLVEFFTTDSITYAFTITKNKLAVKPLSTPNLQQDIEQFRKDISNKDLSSFKNQSNQLYQKLISPIKNELVGDQLIIVPDGPLWHLNFDLLLTRQTDTKNPKDLPYLLRHYTVSYANSATLLFNSFQNQKRSGVARECLAFSFSDSTNIAETKMMSLATLRDAGDDLPGTRKEIKAISDIIDGQYYYGSQAIEANFKNNADKYNILHLALHGEVDHEHPENSRLFFTKSKDTLEDSFLYTHELFALNIPAELTVLSACNTGSGKIAKGEGIMSLGNAFQYAGAKSLLLTGWEVSDQTTPDLMKYFYSNLKEGMNKAKALQQAKLQYLSTANINRTHPFYWGGFYLVGDPAPIHFDNPTWQYWTIGLGLLGLLFLILFWYRKKA</sequence>
<dbReference type="Proteomes" id="UP001597344">
    <property type="component" value="Unassembled WGS sequence"/>
</dbReference>
<feature type="transmembrane region" description="Helical" evidence="5">
    <location>
        <begin position="1060"/>
        <end position="1080"/>
    </location>
</feature>
<evidence type="ECO:0000259" key="7">
    <source>
        <dbReference type="Pfam" id="PF12770"/>
    </source>
</evidence>
<organism evidence="8 9">
    <name type="scientific">Aquimarina celericrescens</name>
    <dbReference type="NCBI Taxonomy" id="1964542"/>
    <lineage>
        <taxon>Bacteria</taxon>
        <taxon>Pseudomonadati</taxon>
        <taxon>Bacteroidota</taxon>
        <taxon>Flavobacteriia</taxon>
        <taxon>Flavobacteriales</taxon>
        <taxon>Flavobacteriaceae</taxon>
        <taxon>Aquimarina</taxon>
    </lineage>
</organism>
<proteinExistence type="predicted"/>
<evidence type="ECO:0000313" key="9">
    <source>
        <dbReference type="Proteomes" id="UP001597344"/>
    </source>
</evidence>
<keyword evidence="5" id="KW-1133">Transmembrane helix</keyword>
<dbReference type="InterPro" id="IPR019734">
    <property type="entry name" value="TPR_rpt"/>
</dbReference>
<feature type="repeat" description="TPR" evidence="3">
    <location>
        <begin position="405"/>
        <end position="438"/>
    </location>
</feature>
<feature type="domain" description="CHAT" evidence="7">
    <location>
        <begin position="756"/>
        <end position="1049"/>
    </location>
</feature>
<feature type="repeat" description="TPR" evidence="3">
    <location>
        <begin position="279"/>
        <end position="312"/>
    </location>
</feature>
<dbReference type="SMART" id="SM00671">
    <property type="entry name" value="SEL1"/>
    <property type="match status" value="6"/>
</dbReference>
<dbReference type="Gene3D" id="1.25.40.10">
    <property type="entry name" value="Tetratricopeptide repeat domain"/>
    <property type="match status" value="3"/>
</dbReference>
<feature type="repeat" description="TPR" evidence="3">
    <location>
        <begin position="113"/>
        <end position="146"/>
    </location>
</feature>
<dbReference type="SMART" id="SM00028">
    <property type="entry name" value="TPR"/>
    <property type="match status" value="11"/>
</dbReference>
<dbReference type="Pfam" id="PF13424">
    <property type="entry name" value="TPR_12"/>
    <property type="match status" value="3"/>
</dbReference>
<dbReference type="InterPro" id="IPR006597">
    <property type="entry name" value="Sel1-like"/>
</dbReference>